<reference evidence="2 3" key="1">
    <citation type="journal article" date="2009" name="Nat. Genet.">
        <title>The genome of the cucumber, Cucumis sativus L.</title>
        <authorList>
            <person name="Huang S."/>
            <person name="Li R."/>
            <person name="Zhang Z."/>
            <person name="Li L."/>
            <person name="Gu X."/>
            <person name="Fan W."/>
            <person name="Lucas W.J."/>
            <person name="Wang X."/>
            <person name="Xie B."/>
            <person name="Ni P."/>
            <person name="Ren Y."/>
            <person name="Zhu H."/>
            <person name="Li J."/>
            <person name="Lin K."/>
            <person name="Jin W."/>
            <person name="Fei Z."/>
            <person name="Li G."/>
            <person name="Staub J."/>
            <person name="Kilian A."/>
            <person name="van der Vossen E.A."/>
            <person name="Wu Y."/>
            <person name="Guo J."/>
            <person name="He J."/>
            <person name="Jia Z."/>
            <person name="Ren Y."/>
            <person name="Tian G."/>
            <person name="Lu Y."/>
            <person name="Ruan J."/>
            <person name="Qian W."/>
            <person name="Wang M."/>
            <person name="Huang Q."/>
            <person name="Li B."/>
            <person name="Xuan Z."/>
            <person name="Cao J."/>
            <person name="Asan"/>
            <person name="Wu Z."/>
            <person name="Zhang J."/>
            <person name="Cai Q."/>
            <person name="Bai Y."/>
            <person name="Zhao B."/>
            <person name="Han Y."/>
            <person name="Li Y."/>
            <person name="Li X."/>
            <person name="Wang S."/>
            <person name="Shi Q."/>
            <person name="Liu S."/>
            <person name="Cho W.K."/>
            <person name="Kim J.Y."/>
            <person name="Xu Y."/>
            <person name="Heller-Uszynska K."/>
            <person name="Miao H."/>
            <person name="Cheng Z."/>
            <person name="Zhang S."/>
            <person name="Wu J."/>
            <person name="Yang Y."/>
            <person name="Kang H."/>
            <person name="Li M."/>
            <person name="Liang H."/>
            <person name="Ren X."/>
            <person name="Shi Z."/>
            <person name="Wen M."/>
            <person name="Jian M."/>
            <person name="Yang H."/>
            <person name="Zhang G."/>
            <person name="Yang Z."/>
            <person name="Chen R."/>
            <person name="Liu S."/>
            <person name="Li J."/>
            <person name="Ma L."/>
            <person name="Liu H."/>
            <person name="Zhou Y."/>
            <person name="Zhao J."/>
            <person name="Fang X."/>
            <person name="Li G."/>
            <person name="Fang L."/>
            <person name="Li Y."/>
            <person name="Liu D."/>
            <person name="Zheng H."/>
            <person name="Zhang Y."/>
            <person name="Qin N."/>
            <person name="Li Z."/>
            <person name="Yang G."/>
            <person name="Yang S."/>
            <person name="Bolund L."/>
            <person name="Kristiansen K."/>
            <person name="Zheng H."/>
            <person name="Li S."/>
            <person name="Zhang X."/>
            <person name="Yang H."/>
            <person name="Wang J."/>
            <person name="Sun R."/>
            <person name="Zhang B."/>
            <person name="Jiang S."/>
            <person name="Wang J."/>
            <person name="Du Y."/>
            <person name="Li S."/>
        </authorList>
    </citation>
    <scope>NUCLEOTIDE SEQUENCE [LARGE SCALE GENOMIC DNA]</scope>
    <source>
        <strain evidence="3">cv. 9930</strain>
    </source>
</reference>
<proteinExistence type="predicted"/>
<name>A0A0A0KLT6_CUCSA</name>
<dbReference type="Gramene" id="KGN49347">
    <property type="protein sequence ID" value="KGN49347"/>
    <property type="gene ID" value="Csa_6G520450"/>
</dbReference>
<dbReference type="Proteomes" id="UP000029981">
    <property type="component" value="Chromosome 6"/>
</dbReference>
<keyword evidence="1" id="KW-1133">Transmembrane helix</keyword>
<organism evidence="2 3">
    <name type="scientific">Cucumis sativus</name>
    <name type="common">Cucumber</name>
    <dbReference type="NCBI Taxonomy" id="3659"/>
    <lineage>
        <taxon>Eukaryota</taxon>
        <taxon>Viridiplantae</taxon>
        <taxon>Streptophyta</taxon>
        <taxon>Embryophyta</taxon>
        <taxon>Tracheophyta</taxon>
        <taxon>Spermatophyta</taxon>
        <taxon>Magnoliopsida</taxon>
        <taxon>eudicotyledons</taxon>
        <taxon>Gunneridae</taxon>
        <taxon>Pentapetalae</taxon>
        <taxon>rosids</taxon>
        <taxon>fabids</taxon>
        <taxon>Cucurbitales</taxon>
        <taxon>Cucurbitaceae</taxon>
        <taxon>Benincaseae</taxon>
        <taxon>Cucumis</taxon>
    </lineage>
</organism>
<evidence type="ECO:0000313" key="3">
    <source>
        <dbReference type="Proteomes" id="UP000029981"/>
    </source>
</evidence>
<reference evidence="2 3" key="4">
    <citation type="journal article" date="2011" name="BMC Genomics">
        <title>RNA-Seq improves annotation of protein-coding genes in the cucumber genome.</title>
        <authorList>
            <person name="Li Z."/>
            <person name="Zhang Z."/>
            <person name="Yan P."/>
            <person name="Huang S."/>
            <person name="Fei Z."/>
            <person name="Lin K."/>
        </authorList>
    </citation>
    <scope>NUCLEOTIDE SEQUENCE [LARGE SCALE GENOMIC DNA]</scope>
    <source>
        <strain evidence="3">cv. 9930</strain>
    </source>
</reference>
<protein>
    <submittedName>
        <fullName evidence="2">Uncharacterized protein</fullName>
    </submittedName>
</protein>
<gene>
    <name evidence="2" type="ORF">Csa_6G520450</name>
</gene>
<evidence type="ECO:0000313" key="2">
    <source>
        <dbReference type="EMBL" id="KGN49347.1"/>
    </source>
</evidence>
<feature type="transmembrane region" description="Helical" evidence="1">
    <location>
        <begin position="61"/>
        <end position="85"/>
    </location>
</feature>
<keyword evidence="1" id="KW-0812">Transmembrane</keyword>
<dbReference type="AlphaFoldDB" id="A0A0A0KLT6"/>
<keyword evidence="1" id="KW-0472">Membrane</keyword>
<reference evidence="2 3" key="3">
    <citation type="journal article" date="2010" name="BMC Genomics">
        <title>Transcriptome sequencing and comparative analysis of cucumber flowers with different sex types.</title>
        <authorList>
            <person name="Guo S."/>
            <person name="Zheng Y."/>
            <person name="Joung J.G."/>
            <person name="Liu S."/>
            <person name="Zhang Z."/>
            <person name="Crasta O.R."/>
            <person name="Sobral B.W."/>
            <person name="Xu Y."/>
            <person name="Huang S."/>
            <person name="Fei Z."/>
        </authorList>
    </citation>
    <scope>NUCLEOTIDE SEQUENCE [LARGE SCALE GENOMIC DNA]</scope>
    <source>
        <strain evidence="3">cv. 9930</strain>
    </source>
</reference>
<sequence length="112" mass="12640">MGVQITKYYCLISYIVVVIAMMEFQQPNSSINPRLIIPSPSLSFFPRLFSSRGALRPLFDAFILPLLHLFNLHSSAAAAALYSILVNFEMSSSYILPYLVEECHFSEGLGRF</sequence>
<feature type="transmembrane region" description="Helical" evidence="1">
    <location>
        <begin position="6"/>
        <end position="24"/>
    </location>
</feature>
<evidence type="ECO:0000256" key="1">
    <source>
        <dbReference type="SAM" id="Phobius"/>
    </source>
</evidence>
<dbReference type="EMBL" id="CM002927">
    <property type="protein sequence ID" value="KGN49347.1"/>
    <property type="molecule type" value="Genomic_DNA"/>
</dbReference>
<reference evidence="2 3" key="2">
    <citation type="journal article" date="2009" name="PLoS ONE">
        <title>An integrated genetic and cytogenetic map of the cucumber genome.</title>
        <authorList>
            <person name="Ren Y."/>
            <person name="Zhang Z."/>
            <person name="Liu J."/>
            <person name="Staub J.E."/>
            <person name="Han Y."/>
            <person name="Cheng Z."/>
            <person name="Li X."/>
            <person name="Lu J."/>
            <person name="Miao H."/>
            <person name="Kang H."/>
            <person name="Xie B."/>
            <person name="Gu X."/>
            <person name="Wang X."/>
            <person name="Du Y."/>
            <person name="Jin W."/>
            <person name="Huang S."/>
        </authorList>
    </citation>
    <scope>NUCLEOTIDE SEQUENCE [LARGE SCALE GENOMIC DNA]</scope>
    <source>
        <strain evidence="3">cv. 9930</strain>
    </source>
</reference>
<keyword evidence="3" id="KW-1185">Reference proteome</keyword>
<accession>A0A0A0KLT6</accession>